<feature type="transmembrane region" description="Helical" evidence="2">
    <location>
        <begin position="115"/>
        <end position="136"/>
    </location>
</feature>
<keyword evidence="2" id="KW-0812">Transmembrane</keyword>
<dbReference type="InterPro" id="IPR011701">
    <property type="entry name" value="MFS"/>
</dbReference>
<dbReference type="PANTHER" id="PTHR11360:SF309">
    <property type="entry name" value="MONOCARBOXYLATE TRANSPORTER 7-LIKE PROTEIN"/>
    <property type="match status" value="1"/>
</dbReference>
<evidence type="ECO:0000259" key="3">
    <source>
        <dbReference type="PROSITE" id="PS50850"/>
    </source>
</evidence>
<dbReference type="AlphaFoldDB" id="A0A821NYH4"/>
<feature type="transmembrane region" description="Helical" evidence="2">
    <location>
        <begin position="91"/>
        <end position="109"/>
    </location>
</feature>
<dbReference type="EMBL" id="CAJOBZ010000005">
    <property type="protein sequence ID" value="CAF4796679.1"/>
    <property type="molecule type" value="Genomic_DNA"/>
</dbReference>
<feature type="transmembrane region" description="Helical" evidence="2">
    <location>
        <begin position="180"/>
        <end position="199"/>
    </location>
</feature>
<feature type="transmembrane region" description="Helical" evidence="2">
    <location>
        <begin position="308"/>
        <end position="326"/>
    </location>
</feature>
<dbReference type="InterPro" id="IPR050327">
    <property type="entry name" value="Proton-linked_MCT"/>
</dbReference>
<sequence length="466" mass="51973">MTMCATEGINKKYKLVPPDGGWGYMICVGVIINLVVLRGFTNSHGAIFKERFLELDMSTTSVSVLNCLGTLCISVSGFSTGFLLKYTSIRTLGLIAALFYSTGSFASTLCNTEGLFFISQGILQNIGHGLMINLCFTIINQYFRKKRLYAMSIVQTVPALAVLVTPKLVKWIFDRYGSHWTLLLLSAVSLNNVLAITIMQPVSLNMNKELPENKEIELKILLRDKKSNNASISSNLSNETNNLHRHTLIAHKGNIITRFKETKLYKNFILSNACLGLSICLFSDVKFVSMLPQALYYMGWNEALVARALMLFGLGNLLTRMLFVYISKWLTKLGTHDIYVIGLLIACLSRLGMLWSDNRIIMQSFLVIVGLARAIIEILHPLVIADCVSAENFSHALGVSMLAFGLISVVFGPIVSAIRELTDSYATAFYILTSCFAITVIFWTIELVYKKNAHKRKPKRPLPDKS</sequence>
<feature type="transmembrane region" description="Helical" evidence="2">
    <location>
        <begin position="61"/>
        <end position="84"/>
    </location>
</feature>
<keyword evidence="5" id="KW-1185">Reference proteome</keyword>
<protein>
    <recommendedName>
        <fullName evidence="3">Major facilitator superfamily (MFS) profile domain-containing protein</fullName>
    </recommendedName>
</protein>
<dbReference type="GO" id="GO:0016020">
    <property type="term" value="C:membrane"/>
    <property type="evidence" value="ECO:0007669"/>
    <property type="project" value="UniProtKB-SubCell"/>
</dbReference>
<feature type="transmembrane region" description="Helical" evidence="2">
    <location>
        <begin position="148"/>
        <end position="168"/>
    </location>
</feature>
<feature type="transmembrane region" description="Helical" evidence="2">
    <location>
        <begin position="338"/>
        <end position="355"/>
    </location>
</feature>
<evidence type="ECO:0000313" key="5">
    <source>
        <dbReference type="Proteomes" id="UP000663880"/>
    </source>
</evidence>
<organism evidence="4 5">
    <name type="scientific">Pieris macdunnoughi</name>
    <dbReference type="NCBI Taxonomy" id="345717"/>
    <lineage>
        <taxon>Eukaryota</taxon>
        <taxon>Metazoa</taxon>
        <taxon>Ecdysozoa</taxon>
        <taxon>Arthropoda</taxon>
        <taxon>Hexapoda</taxon>
        <taxon>Insecta</taxon>
        <taxon>Pterygota</taxon>
        <taxon>Neoptera</taxon>
        <taxon>Endopterygota</taxon>
        <taxon>Lepidoptera</taxon>
        <taxon>Glossata</taxon>
        <taxon>Ditrysia</taxon>
        <taxon>Papilionoidea</taxon>
        <taxon>Pieridae</taxon>
        <taxon>Pierinae</taxon>
        <taxon>Pieris</taxon>
    </lineage>
</organism>
<gene>
    <name evidence="4" type="ORF">PMACD_LOCUS3197</name>
</gene>
<dbReference type="Proteomes" id="UP000663880">
    <property type="component" value="Unassembled WGS sequence"/>
</dbReference>
<dbReference type="Gene3D" id="1.20.1250.20">
    <property type="entry name" value="MFS general substrate transporter like domains"/>
    <property type="match status" value="2"/>
</dbReference>
<comment type="subcellular location">
    <subcellularLocation>
        <location evidence="1">Membrane</location>
        <topology evidence="1">Multi-pass membrane protein</topology>
    </subcellularLocation>
</comment>
<dbReference type="Pfam" id="PF07690">
    <property type="entry name" value="MFS_1"/>
    <property type="match status" value="1"/>
</dbReference>
<accession>A0A821NYH4</accession>
<dbReference type="OrthoDB" id="6499973at2759"/>
<feature type="transmembrane region" description="Helical" evidence="2">
    <location>
        <begin position="21"/>
        <end position="41"/>
    </location>
</feature>
<reference evidence="4" key="1">
    <citation type="submission" date="2021-02" db="EMBL/GenBank/DDBJ databases">
        <authorList>
            <person name="Steward A R."/>
        </authorList>
    </citation>
    <scope>NUCLEOTIDE SEQUENCE</scope>
</reference>
<feature type="domain" description="Major facilitator superfamily (MFS) profile" evidence="3">
    <location>
        <begin position="22"/>
        <end position="451"/>
    </location>
</feature>
<feature type="transmembrane region" description="Helical" evidence="2">
    <location>
        <begin position="396"/>
        <end position="415"/>
    </location>
</feature>
<keyword evidence="2" id="KW-1133">Transmembrane helix</keyword>
<dbReference type="PANTHER" id="PTHR11360">
    <property type="entry name" value="MONOCARBOXYLATE TRANSPORTER"/>
    <property type="match status" value="1"/>
</dbReference>
<dbReference type="InterPro" id="IPR036259">
    <property type="entry name" value="MFS_trans_sf"/>
</dbReference>
<dbReference type="InterPro" id="IPR020846">
    <property type="entry name" value="MFS_dom"/>
</dbReference>
<dbReference type="PROSITE" id="PS50850">
    <property type="entry name" value="MFS"/>
    <property type="match status" value="1"/>
</dbReference>
<keyword evidence="2" id="KW-0472">Membrane</keyword>
<evidence type="ECO:0000256" key="2">
    <source>
        <dbReference type="SAM" id="Phobius"/>
    </source>
</evidence>
<dbReference type="GO" id="GO:0008028">
    <property type="term" value="F:monocarboxylic acid transmembrane transporter activity"/>
    <property type="evidence" value="ECO:0007669"/>
    <property type="project" value="TreeGrafter"/>
</dbReference>
<evidence type="ECO:0000313" key="4">
    <source>
        <dbReference type="EMBL" id="CAF4796679.1"/>
    </source>
</evidence>
<evidence type="ECO:0000256" key="1">
    <source>
        <dbReference type="ARBA" id="ARBA00004141"/>
    </source>
</evidence>
<proteinExistence type="predicted"/>
<name>A0A821NYH4_9NEOP</name>
<comment type="caution">
    <text evidence="4">The sequence shown here is derived from an EMBL/GenBank/DDBJ whole genome shotgun (WGS) entry which is preliminary data.</text>
</comment>
<feature type="transmembrane region" description="Helical" evidence="2">
    <location>
        <begin position="268"/>
        <end position="288"/>
    </location>
</feature>
<feature type="transmembrane region" description="Helical" evidence="2">
    <location>
        <begin position="361"/>
        <end position="384"/>
    </location>
</feature>
<feature type="transmembrane region" description="Helical" evidence="2">
    <location>
        <begin position="427"/>
        <end position="449"/>
    </location>
</feature>
<dbReference type="SUPFAM" id="SSF103473">
    <property type="entry name" value="MFS general substrate transporter"/>
    <property type="match status" value="1"/>
</dbReference>